<dbReference type="Gene3D" id="2.60.40.1180">
    <property type="entry name" value="Golgi alpha-mannosidase II"/>
    <property type="match status" value="1"/>
</dbReference>
<dbReference type="Gene3D" id="3.20.20.80">
    <property type="entry name" value="Glycosidases"/>
    <property type="match status" value="1"/>
</dbReference>
<dbReference type="InterPro" id="IPR013780">
    <property type="entry name" value="Glyco_hydro_b"/>
</dbReference>
<feature type="domain" description="Beta-glucuronidase C-terminal" evidence="2">
    <location>
        <begin position="414"/>
        <end position="536"/>
    </location>
</feature>
<dbReference type="InterPro" id="IPR017853">
    <property type="entry name" value="GH"/>
</dbReference>
<dbReference type="KEGG" id="trr:M419DRAFT_34542"/>
<dbReference type="SUPFAM" id="SSF51445">
    <property type="entry name" value="(Trans)glycosidases"/>
    <property type="match status" value="1"/>
</dbReference>
<dbReference type="Proteomes" id="UP000024376">
    <property type="component" value="Unassembled WGS sequence"/>
</dbReference>
<dbReference type="PANTHER" id="PTHR36183">
    <property type="entry name" value="BETA-GLUCURONIDASE"/>
    <property type="match status" value="1"/>
</dbReference>
<keyword evidence="3" id="KW-0378">Hydrolase</keyword>
<dbReference type="EMBL" id="KI911144">
    <property type="protein sequence ID" value="ETS02830.1"/>
    <property type="molecule type" value="Genomic_DNA"/>
</dbReference>
<dbReference type="HOGENOM" id="CLU_022148_0_0_1"/>
<dbReference type="InterPro" id="IPR031728">
    <property type="entry name" value="GlcAase_C"/>
</dbReference>
<dbReference type="InterPro" id="IPR052974">
    <property type="entry name" value="GH79_Enzymes"/>
</dbReference>
<dbReference type="PANTHER" id="PTHR36183:SF2">
    <property type="entry name" value="BETA-GLUCURONIDASE C-TERMINAL DOMAIN-CONTAINING PROTEIN"/>
    <property type="match status" value="1"/>
</dbReference>
<reference evidence="4" key="1">
    <citation type="journal article" date="2013" name="Ind. Biotechnol.">
        <title>Comparative genomics analysis of Trichoderma reesei strains.</title>
        <authorList>
            <person name="Koike H."/>
            <person name="Aerts A."/>
            <person name="LaButti K."/>
            <person name="Grigoriev I.V."/>
            <person name="Baker S.E."/>
        </authorList>
    </citation>
    <scope>NUCLEOTIDE SEQUENCE [LARGE SCALE GENOMIC DNA]</scope>
    <source>
        <strain evidence="4">ATCC 56765 / BCRC 32924 / NRRL 11460 / Rut C-30</strain>
    </source>
</reference>
<organism evidence="3 4">
    <name type="scientific">Hypocrea jecorina (strain ATCC 56765 / BCRC 32924 / NRRL 11460 / Rut C-30)</name>
    <name type="common">Trichoderma reesei</name>
    <dbReference type="NCBI Taxonomy" id="1344414"/>
    <lineage>
        <taxon>Eukaryota</taxon>
        <taxon>Fungi</taxon>
        <taxon>Dikarya</taxon>
        <taxon>Ascomycota</taxon>
        <taxon>Pezizomycotina</taxon>
        <taxon>Sordariomycetes</taxon>
        <taxon>Hypocreomycetidae</taxon>
        <taxon>Hypocreales</taxon>
        <taxon>Hypocreaceae</taxon>
        <taxon>Trichoderma</taxon>
    </lineage>
</organism>
<dbReference type="GO" id="GO:0016787">
    <property type="term" value="F:hydrolase activity"/>
    <property type="evidence" value="ECO:0007669"/>
    <property type="project" value="UniProtKB-KW"/>
</dbReference>
<dbReference type="AlphaFoldDB" id="A0A024SBV3"/>
<sequence>MLTHSALVALLGATSSVSAQVYTVPSQPNPKGEPLDGFVSYSIEFSSFPEFAGNKSSPNLFSYNLINNLGALSGSKPYIRVGGNTQDYALYNASQETSLVGIVNPSRSPDYPTTIHIGPSYFESYGTWPGVKFSHGFNLGLGGNRSEGWQTLSDTVPLACKALSHGNLYTWEYGNEPDLFSTSAQGPVRPSSWNESTYVWQWLNGTAEIKKQIVKHCPALALFGEPTFMAPSFAGTGNHLKAIPAFQDGLDKNKNIEYFSTHNYISGATSPGVTLQGTLMNHTRTVGSVEGHLPEYNAIFTTAQAQKATPLIFGECNSLYNQGRPGLSNTFGAALWGIDFNLYAASVGFKRVHMHMGTNYRYQAWQPVETDLASRGTKAPYYGSIAVAATLGNSALLPVSITNLPLPDAREAAYAAHYSSGLLRGHLARITVLNMRGYNTTVDGQGLEPVPSPPPRPSQKYTFAVSGVRNGARVGVQRLLANGSDAITGITFDGWSYNYELDKGKPVRLHNVTVGETAVVRNGQVTVDVPDSSAVLLSFPLL</sequence>
<name>A0A024SBV3_HYPJR</name>
<evidence type="ECO:0000256" key="1">
    <source>
        <dbReference type="SAM" id="SignalP"/>
    </source>
</evidence>
<accession>A0A024SBV3</accession>
<protein>
    <submittedName>
        <fullName evidence="3">Glycoside hydrolase family 79 protein</fullName>
    </submittedName>
</protein>
<evidence type="ECO:0000313" key="3">
    <source>
        <dbReference type="EMBL" id="ETS02830.1"/>
    </source>
</evidence>
<gene>
    <name evidence="3" type="ORF">M419DRAFT_34542</name>
</gene>
<feature type="signal peptide" evidence="1">
    <location>
        <begin position="1"/>
        <end position="19"/>
    </location>
</feature>
<proteinExistence type="predicted"/>
<keyword evidence="1" id="KW-0732">Signal</keyword>
<evidence type="ECO:0000259" key="2">
    <source>
        <dbReference type="Pfam" id="PF16862"/>
    </source>
</evidence>
<feature type="chain" id="PRO_5001537040" evidence="1">
    <location>
        <begin position="20"/>
        <end position="542"/>
    </location>
</feature>
<dbReference type="OrthoDB" id="2796951at2759"/>
<dbReference type="Pfam" id="PF16862">
    <property type="entry name" value="Glyco_hydro_79C"/>
    <property type="match status" value="1"/>
</dbReference>
<evidence type="ECO:0000313" key="4">
    <source>
        <dbReference type="Proteomes" id="UP000024376"/>
    </source>
</evidence>